<gene>
    <name evidence="2" type="ORF">GCM10007362_11470</name>
</gene>
<keyword evidence="3" id="KW-1185">Reference proteome</keyword>
<dbReference type="Proteomes" id="UP000605427">
    <property type="component" value="Unassembled WGS sequence"/>
</dbReference>
<accession>A0ABQ1ZNY7</accession>
<organism evidence="2 3">
    <name type="scientific">Saccharibacillus endophyticus</name>
    <dbReference type="NCBI Taxonomy" id="2060666"/>
    <lineage>
        <taxon>Bacteria</taxon>
        <taxon>Bacillati</taxon>
        <taxon>Bacillota</taxon>
        <taxon>Bacilli</taxon>
        <taxon>Bacillales</taxon>
        <taxon>Paenibacillaceae</taxon>
        <taxon>Saccharibacillus</taxon>
    </lineage>
</organism>
<dbReference type="RefSeq" id="WP_172240268.1">
    <property type="nucleotide sequence ID" value="NZ_BMDD01000001.1"/>
</dbReference>
<sequence length="392" mass="41115">MEKKPSSHARKWSAAVVATAVLAGGVYAVPHIFADGSPESEAKVAASADKTASTKASPVPNAAASVTTSVSASSTSTAVRTASASVTKIGNAEVYLPVISIDPKKSSVTATRAALIDLEVMTLRAVEHFPLDTSEKAYATLTETRNRAVEVLSDPNAPIDRIYSTSRKLEESLDRYNGEAISNANAVKKVLADAKSKSGNNAAGALVLQGVAEAQNKLSADSTKDGALSAYKQFLLRESEANDITAFRASDYTSVLKQYEANIKARTENVDEDLVEDLRDSFDTSAAALEAILDRTSGKNELDAAQSGVETTYAALNEGLSLAADIKSAEPLLDSPTGKEKGQYAASAVGTLKRAIGKAERALEKSTTAEQVKEASSDLSSAVSEFKSKRNT</sequence>
<protein>
    <recommendedName>
        <fullName evidence="4">SbsC C-terminal domain-containing protein</fullName>
    </recommendedName>
</protein>
<proteinExistence type="predicted"/>
<name>A0ABQ1ZNY7_9BACL</name>
<evidence type="ECO:0000256" key="1">
    <source>
        <dbReference type="SAM" id="MobiDB-lite"/>
    </source>
</evidence>
<feature type="region of interest" description="Disordered" evidence="1">
    <location>
        <begin position="363"/>
        <end position="392"/>
    </location>
</feature>
<dbReference type="EMBL" id="BMDD01000001">
    <property type="protein sequence ID" value="GGH72889.1"/>
    <property type="molecule type" value="Genomic_DNA"/>
</dbReference>
<dbReference type="Gene3D" id="1.20.1270.90">
    <property type="entry name" value="AF1782-like"/>
    <property type="match status" value="1"/>
</dbReference>
<evidence type="ECO:0000313" key="2">
    <source>
        <dbReference type="EMBL" id="GGH72889.1"/>
    </source>
</evidence>
<feature type="region of interest" description="Disordered" evidence="1">
    <location>
        <begin position="51"/>
        <end position="70"/>
    </location>
</feature>
<comment type="caution">
    <text evidence="2">The sequence shown here is derived from an EMBL/GenBank/DDBJ whole genome shotgun (WGS) entry which is preliminary data.</text>
</comment>
<evidence type="ECO:0008006" key="4">
    <source>
        <dbReference type="Google" id="ProtNLM"/>
    </source>
</evidence>
<evidence type="ECO:0000313" key="3">
    <source>
        <dbReference type="Proteomes" id="UP000605427"/>
    </source>
</evidence>
<reference evidence="3" key="1">
    <citation type="journal article" date="2019" name="Int. J. Syst. Evol. Microbiol.">
        <title>The Global Catalogue of Microorganisms (GCM) 10K type strain sequencing project: providing services to taxonomists for standard genome sequencing and annotation.</title>
        <authorList>
            <consortium name="The Broad Institute Genomics Platform"/>
            <consortium name="The Broad Institute Genome Sequencing Center for Infectious Disease"/>
            <person name="Wu L."/>
            <person name="Ma J."/>
        </authorList>
    </citation>
    <scope>NUCLEOTIDE SEQUENCE [LARGE SCALE GENOMIC DNA]</scope>
    <source>
        <strain evidence="3">CCM 8702</strain>
    </source>
</reference>